<accession>A0AAP0I0Q4</accession>
<comment type="caution">
    <text evidence="2">The sequence shown here is derived from an EMBL/GenBank/DDBJ whole genome shotgun (WGS) entry which is preliminary data.</text>
</comment>
<evidence type="ECO:0000313" key="2">
    <source>
        <dbReference type="EMBL" id="KAK9105252.1"/>
    </source>
</evidence>
<dbReference type="Proteomes" id="UP001419268">
    <property type="component" value="Unassembled WGS sequence"/>
</dbReference>
<protein>
    <submittedName>
        <fullName evidence="2">Uncharacterized protein</fullName>
    </submittedName>
</protein>
<sequence length="69" mass="7446">MGGGAQAPPGGRGKGSTSSPLSRRCYPSAGSFGVPRPDWPDLWQSWECHPSYSIRRGGTSWQRPSRTQA</sequence>
<evidence type="ECO:0000313" key="3">
    <source>
        <dbReference type="Proteomes" id="UP001419268"/>
    </source>
</evidence>
<dbReference type="AlphaFoldDB" id="A0AAP0I0Q4"/>
<feature type="compositionally biased region" description="Gly residues" evidence="1">
    <location>
        <begin position="1"/>
        <end position="14"/>
    </location>
</feature>
<gene>
    <name evidence="2" type="ORF">Scep_022096</name>
</gene>
<organism evidence="2 3">
    <name type="scientific">Stephania cephalantha</name>
    <dbReference type="NCBI Taxonomy" id="152367"/>
    <lineage>
        <taxon>Eukaryota</taxon>
        <taxon>Viridiplantae</taxon>
        <taxon>Streptophyta</taxon>
        <taxon>Embryophyta</taxon>
        <taxon>Tracheophyta</taxon>
        <taxon>Spermatophyta</taxon>
        <taxon>Magnoliopsida</taxon>
        <taxon>Ranunculales</taxon>
        <taxon>Menispermaceae</taxon>
        <taxon>Menispermoideae</taxon>
        <taxon>Cissampelideae</taxon>
        <taxon>Stephania</taxon>
    </lineage>
</organism>
<dbReference type="EMBL" id="JBBNAG010000009">
    <property type="protein sequence ID" value="KAK9105252.1"/>
    <property type="molecule type" value="Genomic_DNA"/>
</dbReference>
<proteinExistence type="predicted"/>
<evidence type="ECO:0000256" key="1">
    <source>
        <dbReference type="SAM" id="MobiDB-lite"/>
    </source>
</evidence>
<feature type="region of interest" description="Disordered" evidence="1">
    <location>
        <begin position="1"/>
        <end position="30"/>
    </location>
</feature>
<name>A0AAP0I0Q4_9MAGN</name>
<keyword evidence="3" id="KW-1185">Reference proteome</keyword>
<reference evidence="2 3" key="1">
    <citation type="submission" date="2024-01" db="EMBL/GenBank/DDBJ databases">
        <title>Genome assemblies of Stephania.</title>
        <authorList>
            <person name="Yang L."/>
        </authorList>
    </citation>
    <scope>NUCLEOTIDE SEQUENCE [LARGE SCALE GENOMIC DNA]</scope>
    <source>
        <strain evidence="2">JXDWG</strain>
        <tissue evidence="2">Leaf</tissue>
    </source>
</reference>